<evidence type="ECO:0000256" key="12">
    <source>
        <dbReference type="PIRSR" id="PIRSR000130-4"/>
    </source>
</evidence>
<keyword evidence="7 15" id="KW-0560">Oxidoreductase</keyword>
<keyword evidence="3" id="KW-0479">Metal-binding</keyword>
<evidence type="ECO:0000256" key="3">
    <source>
        <dbReference type="ARBA" id="ARBA00022723"/>
    </source>
</evidence>
<dbReference type="EMBL" id="DXIE01000038">
    <property type="protein sequence ID" value="HIV62579.1"/>
    <property type="molecule type" value="Genomic_DNA"/>
</dbReference>
<evidence type="ECO:0000256" key="5">
    <source>
        <dbReference type="ARBA" id="ARBA00022755"/>
    </source>
</evidence>
<dbReference type="EC" id="1.1.1.205" evidence="15"/>
<dbReference type="Pfam" id="PF00571">
    <property type="entry name" value="CBS"/>
    <property type="match status" value="2"/>
</dbReference>
<dbReference type="CDD" id="cd00381">
    <property type="entry name" value="IMPDH"/>
    <property type="match status" value="1"/>
</dbReference>
<gene>
    <name evidence="15" type="ORF">H9746_07045</name>
</gene>
<accession>A0A9D1TI08</accession>
<dbReference type="CDD" id="cd04601">
    <property type="entry name" value="CBS_pair_IMPDH"/>
    <property type="match status" value="1"/>
</dbReference>
<evidence type="ECO:0000256" key="10">
    <source>
        <dbReference type="ARBA" id="ARBA00048028"/>
    </source>
</evidence>
<evidence type="ECO:0000256" key="6">
    <source>
        <dbReference type="ARBA" id="ARBA00022958"/>
    </source>
</evidence>
<dbReference type="SMART" id="SM00116">
    <property type="entry name" value="CBS"/>
    <property type="match status" value="2"/>
</dbReference>
<evidence type="ECO:0000256" key="11">
    <source>
        <dbReference type="PIRSR" id="PIRSR000130-3"/>
    </source>
</evidence>
<comment type="caution">
    <text evidence="15">The sequence shown here is derived from an EMBL/GenBank/DDBJ whole genome shotgun (WGS) entry which is preliminary data.</text>
</comment>
<dbReference type="Gene3D" id="3.20.20.70">
    <property type="entry name" value="Aldolase class I"/>
    <property type="match status" value="1"/>
</dbReference>
<keyword evidence="5" id="KW-0658">Purine biosynthesis</keyword>
<feature type="binding site" evidence="11">
    <location>
        <begin position="261"/>
        <end position="263"/>
    </location>
    <ligand>
        <name>NAD(+)</name>
        <dbReference type="ChEBI" id="CHEBI:57540"/>
    </ligand>
</feature>
<comment type="similarity">
    <text evidence="2">Belongs to the IMPDH/GMPR family.</text>
</comment>
<dbReference type="InterPro" id="IPR046342">
    <property type="entry name" value="CBS_dom_sf"/>
</dbReference>
<evidence type="ECO:0000256" key="9">
    <source>
        <dbReference type="ARBA" id="ARBA00023122"/>
    </source>
</evidence>
<dbReference type="SMART" id="SM01240">
    <property type="entry name" value="IMPDH"/>
    <property type="match status" value="1"/>
</dbReference>
<dbReference type="FunFam" id="3.20.20.70:FF:000424">
    <property type="entry name" value="Inosine-5'-monophosphate dehydrogenase 2"/>
    <property type="match status" value="1"/>
</dbReference>
<evidence type="ECO:0000256" key="7">
    <source>
        <dbReference type="ARBA" id="ARBA00023002"/>
    </source>
</evidence>
<dbReference type="PIRSF" id="PIRSF000130">
    <property type="entry name" value="IMPDH"/>
    <property type="match status" value="1"/>
</dbReference>
<evidence type="ECO:0000256" key="1">
    <source>
        <dbReference type="ARBA" id="ARBA00001958"/>
    </source>
</evidence>
<proteinExistence type="inferred from homology"/>
<dbReference type="GO" id="GO:0006183">
    <property type="term" value="P:GTP biosynthetic process"/>
    <property type="evidence" value="ECO:0007669"/>
    <property type="project" value="TreeGrafter"/>
</dbReference>
<evidence type="ECO:0000256" key="13">
    <source>
        <dbReference type="PROSITE-ProRule" id="PRU00703"/>
    </source>
</evidence>
<dbReference type="InterPro" id="IPR015875">
    <property type="entry name" value="IMP_DH/GMP_Rdtase_CS"/>
</dbReference>
<dbReference type="GO" id="GO:0003938">
    <property type="term" value="F:IMP dehydrogenase activity"/>
    <property type="evidence" value="ECO:0007669"/>
    <property type="project" value="UniProtKB-EC"/>
</dbReference>
<keyword evidence="6 12" id="KW-0630">Potassium</keyword>
<feature type="binding site" description="in other chain" evidence="12">
    <location>
        <position position="316"/>
    </location>
    <ligand>
        <name>K(+)</name>
        <dbReference type="ChEBI" id="CHEBI:29103"/>
        <note>ligand shared between two tetrameric partners</note>
    </ligand>
</feature>
<dbReference type="InterPro" id="IPR001093">
    <property type="entry name" value="IMP_DH_GMPRt"/>
</dbReference>
<comment type="catalytic activity">
    <reaction evidence="10">
        <text>IMP + NAD(+) + H2O = XMP + NADH + H(+)</text>
        <dbReference type="Rhea" id="RHEA:11708"/>
        <dbReference type="ChEBI" id="CHEBI:15377"/>
        <dbReference type="ChEBI" id="CHEBI:15378"/>
        <dbReference type="ChEBI" id="CHEBI:57464"/>
        <dbReference type="ChEBI" id="CHEBI:57540"/>
        <dbReference type="ChEBI" id="CHEBI:57945"/>
        <dbReference type="ChEBI" id="CHEBI:58053"/>
        <dbReference type="EC" id="1.1.1.205"/>
    </reaction>
</comment>
<evidence type="ECO:0000259" key="14">
    <source>
        <dbReference type="PROSITE" id="PS51371"/>
    </source>
</evidence>
<dbReference type="AlphaFoldDB" id="A0A9D1TI08"/>
<dbReference type="Proteomes" id="UP000886808">
    <property type="component" value="Unassembled WGS sequence"/>
</dbReference>
<dbReference type="PANTHER" id="PTHR11911:SF111">
    <property type="entry name" value="INOSINE-5'-MONOPHOSPHATE DEHYDROGENASE"/>
    <property type="match status" value="1"/>
</dbReference>
<sequence length="502" mass="54965">MAFYFSEPSRTFSEYLLVPGYSSSECMPANVSLRTPIVKYKKGEQASLYANIPLVSAIMQAVSDDNMAIALAREGGISFIYGSQTIESEAAMVARVKAYKAGFIVSDSNITPDMTLADVLALKEKTGHSTMAVTDDGTATGKLLGIVTSRDYRVSRMDTTEKVSTFMTPFDKLITAPADTTLKVANDIIWENKLNALPLVDENQHLVYMVFRKDYDSHKTNTLELLDDKKRYVVGAGINTRDYEQRVPALVEAGADVLCIDSSEGYSEWQLRTLKWIREKYGDSVKVGAGNVVDREGFRFLAEAGADFIKIGIGGGSICITREQKGIGRGQATATIEVAAARDEYYKETGVYIPICSDGGIVHDYHITLALAMGADFVMLGRYFSRFDESPTNKVKIGGTFMKEYWGEGSARARNWQRYDMGGDKKLSFEEGVDSYVPYAGSLHDNVTLTLNKVRSTMCNCGSLSISELQAKAKITLVSATSIVEGGAHDVVLKDSTLAAHN</sequence>
<dbReference type="PROSITE" id="PS51371">
    <property type="entry name" value="CBS"/>
    <property type="match status" value="2"/>
</dbReference>
<keyword evidence="4" id="KW-0332">GMP biosynthesis</keyword>
<dbReference type="SUPFAM" id="SSF51412">
    <property type="entry name" value="Inosine monophosphate dehydrogenase (IMPDH)"/>
    <property type="match status" value="1"/>
</dbReference>
<feature type="domain" description="CBS" evidence="14">
    <location>
        <begin position="167"/>
        <end position="225"/>
    </location>
</feature>
<dbReference type="Pfam" id="PF00478">
    <property type="entry name" value="IMPDH"/>
    <property type="match status" value="1"/>
</dbReference>
<dbReference type="InterPro" id="IPR013785">
    <property type="entry name" value="Aldolase_TIM"/>
</dbReference>
<reference evidence="15" key="1">
    <citation type="journal article" date="2021" name="PeerJ">
        <title>Extensive microbial diversity within the chicken gut microbiome revealed by metagenomics and culture.</title>
        <authorList>
            <person name="Gilroy R."/>
            <person name="Ravi A."/>
            <person name="Getino M."/>
            <person name="Pursley I."/>
            <person name="Horton D.L."/>
            <person name="Alikhan N.F."/>
            <person name="Baker D."/>
            <person name="Gharbi K."/>
            <person name="Hall N."/>
            <person name="Watson M."/>
            <person name="Adriaenssens E.M."/>
            <person name="Foster-Nyarko E."/>
            <person name="Jarju S."/>
            <person name="Secka A."/>
            <person name="Antonio M."/>
            <person name="Oren A."/>
            <person name="Chaudhuri R.R."/>
            <person name="La Ragione R."/>
            <person name="Hildebrand F."/>
            <person name="Pallen M.J."/>
        </authorList>
    </citation>
    <scope>NUCLEOTIDE SEQUENCE</scope>
    <source>
        <strain evidence="15">CHK193-4272</strain>
    </source>
</reference>
<evidence type="ECO:0000256" key="8">
    <source>
        <dbReference type="ARBA" id="ARBA00023027"/>
    </source>
</evidence>
<dbReference type="GO" id="GO:0046872">
    <property type="term" value="F:metal ion binding"/>
    <property type="evidence" value="ECO:0007669"/>
    <property type="project" value="UniProtKB-KW"/>
</dbReference>
<dbReference type="NCBIfam" id="NF005493">
    <property type="entry name" value="PRK07107.1"/>
    <property type="match status" value="1"/>
</dbReference>
<comment type="cofactor">
    <cofactor evidence="1">
        <name>K(+)</name>
        <dbReference type="ChEBI" id="CHEBI:29103"/>
    </cofactor>
</comment>
<dbReference type="PROSITE" id="PS00487">
    <property type="entry name" value="IMP_DH_GMP_RED"/>
    <property type="match status" value="1"/>
</dbReference>
<keyword evidence="8 11" id="KW-0520">NAD</keyword>
<feature type="binding site" evidence="11">
    <location>
        <begin position="312"/>
        <end position="314"/>
    </location>
    <ligand>
        <name>NAD(+)</name>
        <dbReference type="ChEBI" id="CHEBI:57540"/>
    </ligand>
</feature>
<keyword evidence="9 13" id="KW-0129">CBS domain</keyword>
<dbReference type="SUPFAM" id="SSF54631">
    <property type="entry name" value="CBS-domain pair"/>
    <property type="match status" value="1"/>
</dbReference>
<dbReference type="InterPro" id="IPR000644">
    <property type="entry name" value="CBS_dom"/>
</dbReference>
<dbReference type="PANTHER" id="PTHR11911">
    <property type="entry name" value="INOSINE-5-MONOPHOSPHATE DEHYDROGENASE RELATED"/>
    <property type="match status" value="1"/>
</dbReference>
<feature type="domain" description="CBS" evidence="14">
    <location>
        <begin position="103"/>
        <end position="162"/>
    </location>
</feature>
<evidence type="ECO:0000256" key="2">
    <source>
        <dbReference type="ARBA" id="ARBA00005502"/>
    </source>
</evidence>
<organism evidence="15 16">
    <name type="scientific">Candidatus Butyricicoccus avistercoris</name>
    <dbReference type="NCBI Taxonomy" id="2838518"/>
    <lineage>
        <taxon>Bacteria</taxon>
        <taxon>Bacillati</taxon>
        <taxon>Bacillota</taxon>
        <taxon>Clostridia</taxon>
        <taxon>Eubacteriales</taxon>
        <taxon>Butyricicoccaceae</taxon>
        <taxon>Butyricicoccus</taxon>
    </lineage>
</organism>
<name>A0A9D1TI08_9FIRM</name>
<protein>
    <submittedName>
        <fullName evidence="15">IMP dehydrogenase</fullName>
        <ecNumber evidence="15">1.1.1.205</ecNumber>
    </submittedName>
</protein>
<dbReference type="InterPro" id="IPR005990">
    <property type="entry name" value="IMP_DH"/>
</dbReference>
<reference evidence="15" key="2">
    <citation type="submission" date="2021-04" db="EMBL/GenBank/DDBJ databases">
        <authorList>
            <person name="Gilroy R."/>
        </authorList>
    </citation>
    <scope>NUCLEOTIDE SEQUENCE</scope>
    <source>
        <strain evidence="15">CHK193-4272</strain>
    </source>
</reference>
<feature type="binding site" description="in other chain" evidence="12">
    <location>
        <position position="319"/>
    </location>
    <ligand>
        <name>K(+)</name>
        <dbReference type="ChEBI" id="CHEBI:29103"/>
        <note>ligand shared between two tetrameric partners</note>
    </ligand>
</feature>
<evidence type="ECO:0000256" key="4">
    <source>
        <dbReference type="ARBA" id="ARBA00022749"/>
    </source>
</evidence>
<evidence type="ECO:0000313" key="16">
    <source>
        <dbReference type="Proteomes" id="UP000886808"/>
    </source>
</evidence>
<dbReference type="GO" id="GO:0006177">
    <property type="term" value="P:GMP biosynthetic process"/>
    <property type="evidence" value="ECO:0007669"/>
    <property type="project" value="UniProtKB-KW"/>
</dbReference>
<feature type="binding site" description="in other chain" evidence="12">
    <location>
        <position position="314"/>
    </location>
    <ligand>
        <name>K(+)</name>
        <dbReference type="ChEBI" id="CHEBI:29103"/>
        <note>ligand shared between two tetrameric partners</note>
    </ligand>
</feature>
<evidence type="ECO:0000313" key="15">
    <source>
        <dbReference type="EMBL" id="HIV62579.1"/>
    </source>
</evidence>